<dbReference type="EMBL" id="GBXM01062762">
    <property type="protein sequence ID" value="JAH45815.1"/>
    <property type="molecule type" value="Transcribed_RNA"/>
</dbReference>
<proteinExistence type="predicted"/>
<feature type="region of interest" description="Disordered" evidence="1">
    <location>
        <begin position="1"/>
        <end position="31"/>
    </location>
</feature>
<dbReference type="AlphaFoldDB" id="A0A0E9SYV0"/>
<feature type="compositionally biased region" description="Polar residues" evidence="1">
    <location>
        <begin position="11"/>
        <end position="20"/>
    </location>
</feature>
<reference evidence="2" key="2">
    <citation type="journal article" date="2015" name="Fish Shellfish Immunol.">
        <title>Early steps in the European eel (Anguilla anguilla)-Vibrio vulnificus interaction in the gills: Role of the RtxA13 toxin.</title>
        <authorList>
            <person name="Callol A."/>
            <person name="Pajuelo D."/>
            <person name="Ebbesson L."/>
            <person name="Teles M."/>
            <person name="MacKenzie S."/>
            <person name="Amaro C."/>
        </authorList>
    </citation>
    <scope>NUCLEOTIDE SEQUENCE</scope>
</reference>
<organism evidence="2">
    <name type="scientific">Anguilla anguilla</name>
    <name type="common">European freshwater eel</name>
    <name type="synonym">Muraena anguilla</name>
    <dbReference type="NCBI Taxonomy" id="7936"/>
    <lineage>
        <taxon>Eukaryota</taxon>
        <taxon>Metazoa</taxon>
        <taxon>Chordata</taxon>
        <taxon>Craniata</taxon>
        <taxon>Vertebrata</taxon>
        <taxon>Euteleostomi</taxon>
        <taxon>Actinopterygii</taxon>
        <taxon>Neopterygii</taxon>
        <taxon>Teleostei</taxon>
        <taxon>Anguilliformes</taxon>
        <taxon>Anguillidae</taxon>
        <taxon>Anguilla</taxon>
    </lineage>
</organism>
<evidence type="ECO:0000313" key="2">
    <source>
        <dbReference type="EMBL" id="JAH45815.1"/>
    </source>
</evidence>
<accession>A0A0E9SYV0</accession>
<protein>
    <submittedName>
        <fullName evidence="2">Uncharacterized protein</fullName>
    </submittedName>
</protein>
<name>A0A0E9SYV0_ANGAN</name>
<evidence type="ECO:0000256" key="1">
    <source>
        <dbReference type="SAM" id="MobiDB-lite"/>
    </source>
</evidence>
<sequence length="31" mass="3605">MHCQTRWPTVPKTQTATPSHLDQVDLKPFLQ</sequence>
<reference evidence="2" key="1">
    <citation type="submission" date="2014-11" db="EMBL/GenBank/DDBJ databases">
        <authorList>
            <person name="Amaro Gonzalez C."/>
        </authorList>
    </citation>
    <scope>NUCLEOTIDE SEQUENCE</scope>
</reference>